<protein>
    <submittedName>
        <fullName evidence="2">Uncharacterized protein</fullName>
    </submittedName>
</protein>
<proteinExistence type="predicted"/>
<name>A0AAW1TGL8_9CHLO</name>
<evidence type="ECO:0000256" key="1">
    <source>
        <dbReference type="SAM" id="MobiDB-lite"/>
    </source>
</evidence>
<comment type="caution">
    <text evidence="2">The sequence shown here is derived from an EMBL/GenBank/DDBJ whole genome shotgun (WGS) entry which is preliminary data.</text>
</comment>
<evidence type="ECO:0000313" key="2">
    <source>
        <dbReference type="EMBL" id="KAK9868020.1"/>
    </source>
</evidence>
<organism evidence="2 3">
    <name type="scientific">Apatococcus fuscideae</name>
    <dbReference type="NCBI Taxonomy" id="2026836"/>
    <lineage>
        <taxon>Eukaryota</taxon>
        <taxon>Viridiplantae</taxon>
        <taxon>Chlorophyta</taxon>
        <taxon>core chlorophytes</taxon>
        <taxon>Trebouxiophyceae</taxon>
        <taxon>Chlorellales</taxon>
        <taxon>Chlorellaceae</taxon>
        <taxon>Apatococcus</taxon>
    </lineage>
</organism>
<feature type="region of interest" description="Disordered" evidence="1">
    <location>
        <begin position="36"/>
        <end position="70"/>
    </location>
</feature>
<dbReference type="Proteomes" id="UP001485043">
    <property type="component" value="Unassembled WGS sequence"/>
</dbReference>
<sequence>MEDLQGSAGGTSLGLEGADDCLRQAGSGHCADESWCLTQGQPAGPVPRQQDTVDRRRYKRSQDRKRETATRLQELKAAIGSRIADHTNLLSRHATLEAARIGQRDPGDRAGPHSNLITFFAVDGERVQRPTAELLELLPEEVLQIGTVYASKLRPLLLAANGNPQSPAGQRAGVLAKEFDHIAMALWYLRPSKSIGRRLGQAPNQQKPAPGPGLWSFIGLELGLSPAQRADLLQARRLHLQTVGEVLRRRQDILKQMQALDQSVADIMEKVSRTGQLVKQIQENLLTERRSFQDLSLKLFCQVLTLFQKAVLIAYTWPHTPEILYLLDQLALDAKEPAARELIGEIGSQCSPSESRAGLTLRFC</sequence>
<gene>
    <name evidence="2" type="ORF">WJX84_008787</name>
</gene>
<keyword evidence="3" id="KW-1185">Reference proteome</keyword>
<accession>A0AAW1TGL8</accession>
<reference evidence="2 3" key="1">
    <citation type="journal article" date="2024" name="Nat. Commun.">
        <title>Phylogenomics reveals the evolutionary origins of lichenization in chlorophyte algae.</title>
        <authorList>
            <person name="Puginier C."/>
            <person name="Libourel C."/>
            <person name="Otte J."/>
            <person name="Skaloud P."/>
            <person name="Haon M."/>
            <person name="Grisel S."/>
            <person name="Petersen M."/>
            <person name="Berrin J.G."/>
            <person name="Delaux P.M."/>
            <person name="Dal Grande F."/>
            <person name="Keller J."/>
        </authorList>
    </citation>
    <scope>NUCLEOTIDE SEQUENCE [LARGE SCALE GENOMIC DNA]</scope>
    <source>
        <strain evidence="2 3">SAG 2523</strain>
    </source>
</reference>
<dbReference type="EMBL" id="JALJOV010000050">
    <property type="protein sequence ID" value="KAK9868020.1"/>
    <property type="molecule type" value="Genomic_DNA"/>
</dbReference>
<evidence type="ECO:0000313" key="3">
    <source>
        <dbReference type="Proteomes" id="UP001485043"/>
    </source>
</evidence>
<dbReference type="AlphaFoldDB" id="A0AAW1TGL8"/>
<feature type="compositionally biased region" description="Basic and acidic residues" evidence="1">
    <location>
        <begin position="51"/>
        <end position="69"/>
    </location>
</feature>